<dbReference type="AlphaFoldDB" id="A0A915IQN8"/>
<reference evidence="2" key="1">
    <citation type="submission" date="2022-11" db="UniProtKB">
        <authorList>
            <consortium name="WormBaseParasite"/>
        </authorList>
    </citation>
    <scope>IDENTIFICATION</scope>
</reference>
<dbReference type="WBParaSite" id="nRc.2.0.1.t15729-RA">
    <property type="protein sequence ID" value="nRc.2.0.1.t15729-RA"/>
    <property type="gene ID" value="nRc.2.0.1.g15729"/>
</dbReference>
<organism evidence="1 2">
    <name type="scientific">Romanomermis culicivorax</name>
    <name type="common">Nematode worm</name>
    <dbReference type="NCBI Taxonomy" id="13658"/>
    <lineage>
        <taxon>Eukaryota</taxon>
        <taxon>Metazoa</taxon>
        <taxon>Ecdysozoa</taxon>
        <taxon>Nematoda</taxon>
        <taxon>Enoplea</taxon>
        <taxon>Dorylaimia</taxon>
        <taxon>Mermithida</taxon>
        <taxon>Mermithoidea</taxon>
        <taxon>Mermithidae</taxon>
        <taxon>Romanomermis</taxon>
    </lineage>
</organism>
<proteinExistence type="predicted"/>
<protein>
    <submittedName>
        <fullName evidence="2">Uncharacterized protein</fullName>
    </submittedName>
</protein>
<keyword evidence="1" id="KW-1185">Reference proteome</keyword>
<name>A0A915IQN8_ROMCU</name>
<evidence type="ECO:0000313" key="1">
    <source>
        <dbReference type="Proteomes" id="UP000887565"/>
    </source>
</evidence>
<accession>A0A915IQN8</accession>
<sequence length="128" mass="15030">MCATVVYAVFVDMNHFWRSNWIMDAFQNIDTPSYMWLNLFAQYETDTAKSTKAASKSSTIDYMVDDFYNGFSQRYNRELILPKWDNADYVEKWHSHRIGGQIGKVIDGELDIRDPMYATSKMFNIDLP</sequence>
<evidence type="ECO:0000313" key="2">
    <source>
        <dbReference type="WBParaSite" id="nRc.2.0.1.t15729-RA"/>
    </source>
</evidence>
<dbReference type="Proteomes" id="UP000887565">
    <property type="component" value="Unplaced"/>
</dbReference>